<reference evidence="1 2" key="1">
    <citation type="submission" date="2018-05" db="EMBL/GenBank/DDBJ databases">
        <title>Genomic Encyclopedia of Type Strains, Phase IV (KMG-IV): sequencing the most valuable type-strain genomes for metagenomic binning, comparative biology and taxonomic classification.</title>
        <authorList>
            <person name="Goeker M."/>
        </authorList>
    </citation>
    <scope>NUCLEOTIDE SEQUENCE [LARGE SCALE GENOMIC DNA]</scope>
    <source>
        <strain evidence="1 2">JC118</strain>
    </source>
</reference>
<dbReference type="OrthoDB" id="9890498at2"/>
<proteinExistence type="predicted"/>
<gene>
    <name evidence="1" type="ORF">DES51_105266</name>
</gene>
<dbReference type="EMBL" id="QJKH01000005">
    <property type="protein sequence ID" value="PXX79791.1"/>
    <property type="molecule type" value="Genomic_DNA"/>
</dbReference>
<comment type="caution">
    <text evidence="1">The sequence shown here is derived from an EMBL/GenBank/DDBJ whole genome shotgun (WGS) entry which is preliminary data.</text>
</comment>
<dbReference type="STRING" id="1034346.GCA_000313565_00855"/>
<evidence type="ECO:0000313" key="2">
    <source>
        <dbReference type="Proteomes" id="UP000247612"/>
    </source>
</evidence>
<organism evidence="1 2">
    <name type="scientific">Dielma fastidiosa</name>
    <dbReference type="NCBI Taxonomy" id="1034346"/>
    <lineage>
        <taxon>Bacteria</taxon>
        <taxon>Bacillati</taxon>
        <taxon>Bacillota</taxon>
        <taxon>Erysipelotrichia</taxon>
        <taxon>Erysipelotrichales</taxon>
        <taxon>Erysipelotrichaceae</taxon>
        <taxon>Dielma</taxon>
    </lineage>
</organism>
<accession>A0A318KPP9</accession>
<sequence length="141" mass="15939">MKKHRITLVGSSCLLLVFTILILDVLAMSAYLNAVSDQRMSQRYAASISAYYAADAKASELYQQIIKETQALPEACGLLQNQGIECQADDESLTYYIDIDASRLLKAQVKMELTDKRIIGWQVIVKDEELDQDYPLWQGEN</sequence>
<protein>
    <submittedName>
        <fullName evidence="1">Uncharacterized protein</fullName>
    </submittedName>
</protein>
<keyword evidence="2" id="KW-1185">Reference proteome</keyword>
<dbReference type="AlphaFoldDB" id="A0A318KPP9"/>
<name>A0A318KPP9_9FIRM</name>
<evidence type="ECO:0000313" key="1">
    <source>
        <dbReference type="EMBL" id="PXX79791.1"/>
    </source>
</evidence>
<dbReference type="RefSeq" id="WP_022937166.1">
    <property type="nucleotide sequence ID" value="NZ_CABKRQ010000002.1"/>
</dbReference>
<dbReference type="Proteomes" id="UP000247612">
    <property type="component" value="Unassembled WGS sequence"/>
</dbReference>